<keyword evidence="2" id="KW-1185">Reference proteome</keyword>
<protein>
    <submittedName>
        <fullName evidence="1">Uncharacterized protein</fullName>
    </submittedName>
</protein>
<sequence>MHVITHENSDEARQALRDILFLYVDLAESYNGFGHGMDRGTFDPFRFLDAEAEEPANPPVNLTLLRQGSAVALLCGLYDLWNEAEDVNIDHPWVERLRSALAQWRFAACPDIAQVMVETFERYSRFDDPWLGEQVQPLYEKYVAAYFIRLATGQAAG</sequence>
<dbReference type="AlphaFoldDB" id="A0A7W8JUT5"/>
<accession>A0A7W8JUT5</accession>
<dbReference type="RefSeq" id="WP_184132984.1">
    <property type="nucleotide sequence ID" value="NZ_JACHFL010000006.1"/>
</dbReference>
<comment type="caution">
    <text evidence="1">The sequence shown here is derived from an EMBL/GenBank/DDBJ whole genome shotgun (WGS) entry which is preliminary data.</text>
</comment>
<gene>
    <name evidence="1" type="ORF">HNQ08_002773</name>
</gene>
<dbReference type="Proteomes" id="UP000552709">
    <property type="component" value="Unassembled WGS sequence"/>
</dbReference>
<reference evidence="1 2" key="1">
    <citation type="submission" date="2020-08" db="EMBL/GenBank/DDBJ databases">
        <title>Genomic Encyclopedia of Type Strains, Phase IV (KMG-IV): sequencing the most valuable type-strain genomes for metagenomic binning, comparative biology and taxonomic classification.</title>
        <authorList>
            <person name="Goeker M."/>
        </authorList>
    </citation>
    <scope>NUCLEOTIDE SEQUENCE [LARGE SCALE GENOMIC DNA]</scope>
    <source>
        <strain evidence="1 2">DSM 27939</strain>
    </source>
</reference>
<evidence type="ECO:0000313" key="1">
    <source>
        <dbReference type="EMBL" id="MBB5363667.1"/>
    </source>
</evidence>
<organism evidence="1 2">
    <name type="scientific">Deinococcus humi</name>
    <dbReference type="NCBI Taxonomy" id="662880"/>
    <lineage>
        <taxon>Bacteria</taxon>
        <taxon>Thermotogati</taxon>
        <taxon>Deinococcota</taxon>
        <taxon>Deinococci</taxon>
        <taxon>Deinococcales</taxon>
        <taxon>Deinococcaceae</taxon>
        <taxon>Deinococcus</taxon>
    </lineage>
</organism>
<evidence type="ECO:0000313" key="2">
    <source>
        <dbReference type="Proteomes" id="UP000552709"/>
    </source>
</evidence>
<dbReference type="EMBL" id="JACHFL010000006">
    <property type="protein sequence ID" value="MBB5363667.1"/>
    <property type="molecule type" value="Genomic_DNA"/>
</dbReference>
<proteinExistence type="predicted"/>
<name>A0A7W8JUT5_9DEIO</name>